<feature type="domain" description="Histidine kinase" evidence="15">
    <location>
        <begin position="90"/>
        <end position="298"/>
    </location>
</feature>
<dbReference type="SMART" id="SM00387">
    <property type="entry name" value="HATPase_c"/>
    <property type="match status" value="1"/>
</dbReference>
<keyword evidence="17" id="KW-1185">Reference proteome</keyword>
<dbReference type="EMBL" id="JACRTA010000001">
    <property type="protein sequence ID" value="MBC8567510.1"/>
    <property type="molecule type" value="Genomic_DNA"/>
</dbReference>
<dbReference type="Pfam" id="PF00512">
    <property type="entry name" value="HisKA"/>
    <property type="match status" value="1"/>
</dbReference>
<keyword evidence="12" id="KW-0902">Two-component regulatory system</keyword>
<dbReference type="Gene3D" id="1.10.287.130">
    <property type="match status" value="1"/>
</dbReference>
<evidence type="ECO:0000256" key="8">
    <source>
        <dbReference type="ARBA" id="ARBA00022741"/>
    </source>
</evidence>
<dbReference type="SMART" id="SM00388">
    <property type="entry name" value="HisKA"/>
    <property type="match status" value="1"/>
</dbReference>
<proteinExistence type="predicted"/>
<evidence type="ECO:0000256" key="1">
    <source>
        <dbReference type="ARBA" id="ARBA00000085"/>
    </source>
</evidence>
<gene>
    <name evidence="16" type="ORF">H8692_01885</name>
</gene>
<dbReference type="FunFam" id="3.30.565.10:FF:000006">
    <property type="entry name" value="Sensor histidine kinase WalK"/>
    <property type="match status" value="1"/>
</dbReference>
<dbReference type="AlphaFoldDB" id="A0A926I8V6"/>
<evidence type="ECO:0000259" key="15">
    <source>
        <dbReference type="PROSITE" id="PS50109"/>
    </source>
</evidence>
<evidence type="ECO:0000256" key="4">
    <source>
        <dbReference type="ARBA" id="ARBA00022475"/>
    </source>
</evidence>
<keyword evidence="10" id="KW-0067">ATP-binding</keyword>
<comment type="catalytic activity">
    <reaction evidence="1">
        <text>ATP + protein L-histidine = ADP + protein N-phospho-L-histidine.</text>
        <dbReference type="EC" id="2.7.13.3"/>
    </reaction>
</comment>
<evidence type="ECO:0000256" key="7">
    <source>
        <dbReference type="ARBA" id="ARBA00022692"/>
    </source>
</evidence>
<evidence type="ECO:0000256" key="2">
    <source>
        <dbReference type="ARBA" id="ARBA00004651"/>
    </source>
</evidence>
<dbReference type="Proteomes" id="UP000610862">
    <property type="component" value="Unassembled WGS sequence"/>
</dbReference>
<dbReference type="PRINTS" id="PR00344">
    <property type="entry name" value="BCTRLSENSOR"/>
</dbReference>
<protein>
    <recommendedName>
        <fullName evidence="3">histidine kinase</fullName>
        <ecNumber evidence="3">2.7.13.3</ecNumber>
    </recommendedName>
</protein>
<keyword evidence="11 14" id="KW-1133">Transmembrane helix</keyword>
<dbReference type="PANTHER" id="PTHR45528:SF1">
    <property type="entry name" value="SENSOR HISTIDINE KINASE CPXA"/>
    <property type="match status" value="1"/>
</dbReference>
<dbReference type="RefSeq" id="WP_187524873.1">
    <property type="nucleotide sequence ID" value="NZ_JACRTA010000001.1"/>
</dbReference>
<dbReference type="InterPro" id="IPR036890">
    <property type="entry name" value="HATPase_C_sf"/>
</dbReference>
<evidence type="ECO:0000256" key="11">
    <source>
        <dbReference type="ARBA" id="ARBA00022989"/>
    </source>
</evidence>
<keyword evidence="8" id="KW-0547">Nucleotide-binding</keyword>
<evidence type="ECO:0000256" key="12">
    <source>
        <dbReference type="ARBA" id="ARBA00023012"/>
    </source>
</evidence>
<evidence type="ECO:0000313" key="17">
    <source>
        <dbReference type="Proteomes" id="UP000610862"/>
    </source>
</evidence>
<keyword evidence="7 14" id="KW-0812">Transmembrane</keyword>
<evidence type="ECO:0000256" key="13">
    <source>
        <dbReference type="ARBA" id="ARBA00023136"/>
    </source>
</evidence>
<evidence type="ECO:0000256" key="9">
    <source>
        <dbReference type="ARBA" id="ARBA00022777"/>
    </source>
</evidence>
<evidence type="ECO:0000256" key="6">
    <source>
        <dbReference type="ARBA" id="ARBA00022679"/>
    </source>
</evidence>
<accession>A0A926I8V6</accession>
<dbReference type="PROSITE" id="PS50109">
    <property type="entry name" value="HIS_KIN"/>
    <property type="match status" value="1"/>
</dbReference>
<dbReference type="InterPro" id="IPR036097">
    <property type="entry name" value="HisK_dim/P_sf"/>
</dbReference>
<dbReference type="SUPFAM" id="SSF55874">
    <property type="entry name" value="ATPase domain of HSP90 chaperone/DNA topoisomerase II/histidine kinase"/>
    <property type="match status" value="1"/>
</dbReference>
<dbReference type="InterPro" id="IPR005467">
    <property type="entry name" value="His_kinase_dom"/>
</dbReference>
<dbReference type="GO" id="GO:0005524">
    <property type="term" value="F:ATP binding"/>
    <property type="evidence" value="ECO:0007669"/>
    <property type="project" value="UniProtKB-KW"/>
</dbReference>
<dbReference type="InterPro" id="IPR004358">
    <property type="entry name" value="Sig_transdc_His_kin-like_C"/>
</dbReference>
<keyword evidence="9 16" id="KW-0418">Kinase</keyword>
<reference evidence="16" key="1">
    <citation type="submission" date="2020-08" db="EMBL/GenBank/DDBJ databases">
        <title>Genome public.</title>
        <authorList>
            <person name="Liu C."/>
            <person name="Sun Q."/>
        </authorList>
    </citation>
    <scope>NUCLEOTIDE SEQUENCE</scope>
    <source>
        <strain evidence="16">NSJ-24</strain>
    </source>
</reference>
<dbReference type="InterPro" id="IPR050398">
    <property type="entry name" value="HssS/ArlS-like"/>
</dbReference>
<keyword evidence="5" id="KW-0597">Phosphoprotein</keyword>
<comment type="caution">
    <text evidence="16">The sequence shown here is derived from an EMBL/GenBank/DDBJ whole genome shotgun (WGS) entry which is preliminary data.</text>
</comment>
<dbReference type="EC" id="2.7.13.3" evidence="3"/>
<dbReference type="GO" id="GO:0005886">
    <property type="term" value="C:plasma membrane"/>
    <property type="evidence" value="ECO:0007669"/>
    <property type="project" value="UniProtKB-SubCell"/>
</dbReference>
<evidence type="ECO:0000256" key="14">
    <source>
        <dbReference type="SAM" id="Phobius"/>
    </source>
</evidence>
<comment type="subcellular location">
    <subcellularLocation>
        <location evidence="2">Cell membrane</location>
        <topology evidence="2">Multi-pass membrane protein</topology>
    </subcellularLocation>
</comment>
<evidence type="ECO:0000256" key="5">
    <source>
        <dbReference type="ARBA" id="ARBA00022553"/>
    </source>
</evidence>
<dbReference type="SUPFAM" id="SSF47384">
    <property type="entry name" value="Homodimeric domain of signal transducing histidine kinase"/>
    <property type="match status" value="1"/>
</dbReference>
<keyword evidence="6" id="KW-0808">Transferase</keyword>
<evidence type="ECO:0000256" key="3">
    <source>
        <dbReference type="ARBA" id="ARBA00012438"/>
    </source>
</evidence>
<keyword evidence="4" id="KW-1003">Cell membrane</keyword>
<dbReference type="InterPro" id="IPR003594">
    <property type="entry name" value="HATPase_dom"/>
</dbReference>
<sequence>MIWLIITVLTAFIVSGAFWYVVFYKREKRLLSKLQEMIDTAKGGELNRTEISEEKYSALENSLKQYLDESLLAGENRQKQKDMIQSLISDIAHQTLTPVSNLKLYGQILSEGNEDNKEVVDTILEQTEKLEFLIDSLVNLSRLESGIISVCPKMIKISDLLKQVKSQYIEKSKEKKIDISVSDTNFEAMYDLKWTAEAVGNIVDNAIKYTPKGGTVDITVQEYSFFLRIDIKDTGIGIEEEEIPKIFTRFYRSFTVMDQEGVGIGLYLAREIIRVQKGYIKVISKPGEGSVFSVFLPR</sequence>
<keyword evidence="13 14" id="KW-0472">Membrane</keyword>
<dbReference type="Pfam" id="PF02518">
    <property type="entry name" value="HATPase_c"/>
    <property type="match status" value="1"/>
</dbReference>
<evidence type="ECO:0000256" key="10">
    <source>
        <dbReference type="ARBA" id="ARBA00022840"/>
    </source>
</evidence>
<organism evidence="16 17">
    <name type="scientific">Lentihominibacter hominis</name>
    <dbReference type="NCBI Taxonomy" id="2763645"/>
    <lineage>
        <taxon>Bacteria</taxon>
        <taxon>Bacillati</taxon>
        <taxon>Bacillota</taxon>
        <taxon>Clostridia</taxon>
        <taxon>Peptostreptococcales</taxon>
        <taxon>Anaerovoracaceae</taxon>
        <taxon>Lentihominibacter</taxon>
    </lineage>
</organism>
<feature type="transmembrane region" description="Helical" evidence="14">
    <location>
        <begin position="6"/>
        <end position="24"/>
    </location>
</feature>
<name>A0A926I8V6_9FIRM</name>
<dbReference type="InterPro" id="IPR003661">
    <property type="entry name" value="HisK_dim/P_dom"/>
</dbReference>
<dbReference type="PANTHER" id="PTHR45528">
    <property type="entry name" value="SENSOR HISTIDINE KINASE CPXA"/>
    <property type="match status" value="1"/>
</dbReference>
<dbReference type="GO" id="GO:0000155">
    <property type="term" value="F:phosphorelay sensor kinase activity"/>
    <property type="evidence" value="ECO:0007669"/>
    <property type="project" value="InterPro"/>
</dbReference>
<evidence type="ECO:0000313" key="16">
    <source>
        <dbReference type="EMBL" id="MBC8567510.1"/>
    </source>
</evidence>
<dbReference type="CDD" id="cd00082">
    <property type="entry name" value="HisKA"/>
    <property type="match status" value="1"/>
</dbReference>
<dbReference type="Gene3D" id="3.30.565.10">
    <property type="entry name" value="Histidine kinase-like ATPase, C-terminal domain"/>
    <property type="match status" value="1"/>
</dbReference>